<protein>
    <submittedName>
        <fullName evidence="2">Uncharacterized protein</fullName>
    </submittedName>
</protein>
<feature type="transmembrane region" description="Helical" evidence="1">
    <location>
        <begin position="207"/>
        <end position="226"/>
    </location>
</feature>
<sequence length="402" mass="45850">MPAQAHHLLCFNRFAMNTGFFNSPLLSTIICLVLIFALLSLLVSTLTEAVNGYFQERGQLLYKTIGNMFYDGINVNFGQLLYHHPMVKNLKKDKYSLPQYISAALFSNTLIDVICNTARSYGTSAATPPAGQAVTPVPDSVFNKFKKGVELMHHTDLKMLLVNMVERCENIAKDDPLPLLKTEIQQWYNDQMERTSGWYKTWMRHRIFYIALLVALVLNVDSIHLFQTLYRSPDLRNKLEPIAESMAQRYSEAKTDTSLAALDRAYKAIQAPGQNTDSSFQRMLDKYNNVLHNQRSVIDTLFSHIDTTKHLQQVLVQIDSLSTIGLPLGWRGSMAPLSWFNYKTPADKTYFEEHKVWSFTNFFLYVAGIFITSFSLTAGAPFWFDLLLRVVNIRRSGAKPSN</sequence>
<feature type="transmembrane region" description="Helical" evidence="1">
    <location>
        <begin position="362"/>
        <end position="384"/>
    </location>
</feature>
<name>A0A3E1NKQ4_9BACT</name>
<dbReference type="AlphaFoldDB" id="A0A3E1NKQ4"/>
<proteinExistence type="predicted"/>
<evidence type="ECO:0000313" key="3">
    <source>
        <dbReference type="Proteomes" id="UP000261284"/>
    </source>
</evidence>
<keyword evidence="1" id="KW-0812">Transmembrane</keyword>
<dbReference type="EMBL" id="QTJU01000002">
    <property type="protein sequence ID" value="RFM28506.1"/>
    <property type="molecule type" value="Genomic_DNA"/>
</dbReference>
<gene>
    <name evidence="2" type="ORF">DXN05_06780</name>
</gene>
<reference evidence="2 3" key="1">
    <citation type="submission" date="2018-08" db="EMBL/GenBank/DDBJ databases">
        <title>Chitinophagaceae sp. K23C18032701, a novel bacterium isolated from forest soil.</title>
        <authorList>
            <person name="Wang C."/>
        </authorList>
    </citation>
    <scope>NUCLEOTIDE SEQUENCE [LARGE SCALE GENOMIC DNA]</scope>
    <source>
        <strain evidence="2 3">K23C18032701</strain>
    </source>
</reference>
<organism evidence="2 3">
    <name type="scientific">Deminuibacter soli</name>
    <dbReference type="NCBI Taxonomy" id="2291815"/>
    <lineage>
        <taxon>Bacteria</taxon>
        <taxon>Pseudomonadati</taxon>
        <taxon>Bacteroidota</taxon>
        <taxon>Chitinophagia</taxon>
        <taxon>Chitinophagales</taxon>
        <taxon>Chitinophagaceae</taxon>
        <taxon>Deminuibacter</taxon>
    </lineage>
</organism>
<evidence type="ECO:0000313" key="2">
    <source>
        <dbReference type="EMBL" id="RFM28506.1"/>
    </source>
</evidence>
<evidence type="ECO:0000256" key="1">
    <source>
        <dbReference type="SAM" id="Phobius"/>
    </source>
</evidence>
<dbReference type="Proteomes" id="UP000261284">
    <property type="component" value="Unassembled WGS sequence"/>
</dbReference>
<feature type="transmembrane region" description="Helical" evidence="1">
    <location>
        <begin position="25"/>
        <end position="47"/>
    </location>
</feature>
<keyword evidence="3" id="KW-1185">Reference proteome</keyword>
<keyword evidence="1" id="KW-1133">Transmembrane helix</keyword>
<accession>A0A3E1NKQ4</accession>
<keyword evidence="1" id="KW-0472">Membrane</keyword>
<comment type="caution">
    <text evidence="2">The sequence shown here is derived from an EMBL/GenBank/DDBJ whole genome shotgun (WGS) entry which is preliminary data.</text>
</comment>